<keyword evidence="2" id="KW-1185">Reference proteome</keyword>
<sequence>MSENNLTHLEWQRRQASREDEWNQRTRVSETIDRASRALADSRRDYDLVAELLVDVLVPALLGPHGEHLHYYDREVGDSEKWDWVELTRFLDSPEEYRRDALTPSRRESPSIEELTDTALTDGGAAVAEQKSARGVIESAFESVAAIAEHEGIISDVSNVSRATGYELELGQLWSSYDWDHGDSVQLVSRNRGMPKTLFCGSTGAGKSTALGADIEDRYNSGYKIIDLVDTDEFENAVNDIPQSQEVLREVREDLELPVDFTESEEYADPNLEVLVPLTPEVRNQRIPFDEEGESVVRPFTIPASDLDQTTLVSFLSALVSRQQEASLRTAYDTVDREKDDWSLKDLAAEIADQDDLQESFRKRCVRLLHNLQNKGFIRTKECEYAIDWSEIFHSPETITAFSVAHVNEKTDQLMVLAYLIYSVYFARRRYFSLPPAVAVIRELHEVAPHREETEDDHRAEALQQAIVSNLSYELRKNRHQRLEFTCDTQDVMDIKKGVRKRFSRFAAFDMPEESLEKIFQYANESGANSAKKAMKSERGMGMVVGLSQPNVEDDVSFLSPIEFAPPSYHHFDVDEHNDGLEARADYLDEELETPEWSTGVPGDLRFEVDDMIEVEEGDSSAEIPPGLDSFVHECITFQSSERTKTTIVREAYNRFADAHGFDTRKARSFGKQFTKLEGVEAVKSGSRYYSGVLLNDRGHKYRNEDLEDQ</sequence>
<dbReference type="RefSeq" id="WP_179918445.1">
    <property type="nucleotide sequence ID" value="NZ_CP058909.1"/>
</dbReference>
<reference evidence="1 2" key="1">
    <citation type="submission" date="2020-07" db="EMBL/GenBank/DDBJ databases">
        <title>Halosimplex litoreum sp. nov. and Halosimplex rubrum sp. nov., isolated from different salt environments.</title>
        <authorList>
            <person name="Cui H."/>
        </authorList>
    </citation>
    <scope>NUCLEOTIDE SEQUENCE [LARGE SCALE GENOMIC DNA]</scope>
    <source>
        <strain evidence="1 2">R2</strain>
    </source>
</reference>
<dbReference type="AlphaFoldDB" id="A0A7D5TI23"/>
<proteinExistence type="predicted"/>
<name>A0A7D5TI23_9EURY</name>
<evidence type="ECO:0000313" key="2">
    <source>
        <dbReference type="Proteomes" id="UP000509346"/>
    </source>
</evidence>
<gene>
    <name evidence="1" type="ORF">HZS54_17935</name>
</gene>
<protein>
    <submittedName>
        <fullName evidence="1">Uncharacterized protein</fullName>
    </submittedName>
</protein>
<dbReference type="KEGG" id="hpel:HZS54_17935"/>
<organism evidence="1 2">
    <name type="scientific">Halosimplex pelagicum</name>
    <dbReference type="NCBI Taxonomy" id="869886"/>
    <lineage>
        <taxon>Archaea</taxon>
        <taxon>Methanobacteriati</taxon>
        <taxon>Methanobacteriota</taxon>
        <taxon>Stenosarchaea group</taxon>
        <taxon>Halobacteria</taxon>
        <taxon>Halobacteriales</taxon>
        <taxon>Haloarculaceae</taxon>
        <taxon>Halosimplex</taxon>
    </lineage>
</organism>
<dbReference type="SUPFAM" id="SSF52540">
    <property type="entry name" value="P-loop containing nucleoside triphosphate hydrolases"/>
    <property type="match status" value="1"/>
</dbReference>
<dbReference type="EMBL" id="CP058909">
    <property type="protein sequence ID" value="QLH83396.1"/>
    <property type="molecule type" value="Genomic_DNA"/>
</dbReference>
<dbReference type="InterPro" id="IPR027417">
    <property type="entry name" value="P-loop_NTPase"/>
</dbReference>
<evidence type="ECO:0000313" key="1">
    <source>
        <dbReference type="EMBL" id="QLH83396.1"/>
    </source>
</evidence>
<dbReference type="Proteomes" id="UP000509346">
    <property type="component" value="Chromosome"/>
</dbReference>
<dbReference type="OrthoDB" id="350266at2157"/>
<dbReference type="GeneID" id="56084510"/>
<accession>A0A7D5TI23</accession>